<dbReference type="GO" id="GO:0140658">
    <property type="term" value="F:ATP-dependent chromatin remodeler activity"/>
    <property type="evidence" value="ECO:0007669"/>
    <property type="project" value="UniProtKB-ARBA"/>
</dbReference>
<feature type="region of interest" description="Disordered" evidence="11">
    <location>
        <begin position="1"/>
        <end position="83"/>
    </location>
</feature>
<keyword evidence="10" id="KW-0539">Nucleus</keyword>
<feature type="domain" description="Helicase ATP-binding" evidence="12">
    <location>
        <begin position="467"/>
        <end position="635"/>
    </location>
</feature>
<evidence type="ECO:0000256" key="11">
    <source>
        <dbReference type="SAM" id="MobiDB-lite"/>
    </source>
</evidence>
<dbReference type="GO" id="GO:0005524">
    <property type="term" value="F:ATP binding"/>
    <property type="evidence" value="ECO:0007669"/>
    <property type="project" value="UniProtKB-KW"/>
</dbReference>
<feature type="compositionally biased region" description="Acidic residues" evidence="11">
    <location>
        <begin position="265"/>
        <end position="287"/>
    </location>
</feature>
<dbReference type="InterPro" id="IPR014001">
    <property type="entry name" value="Helicase_ATP-bd"/>
</dbReference>
<dbReference type="Gene3D" id="3.40.50.10810">
    <property type="entry name" value="Tandem AAA-ATPase domain"/>
    <property type="match status" value="1"/>
</dbReference>
<comment type="subcellular location">
    <subcellularLocation>
        <location evidence="1">Nucleus</location>
    </subcellularLocation>
</comment>
<dbReference type="InterPro" id="IPR049730">
    <property type="entry name" value="SNF2/RAD54-like_C"/>
</dbReference>
<feature type="region of interest" description="Disordered" evidence="11">
    <location>
        <begin position="416"/>
        <end position="443"/>
    </location>
</feature>
<dbReference type="GO" id="GO:0005634">
    <property type="term" value="C:nucleus"/>
    <property type="evidence" value="ECO:0007669"/>
    <property type="project" value="UniProtKB-SubCell"/>
</dbReference>
<evidence type="ECO:0000313" key="14">
    <source>
        <dbReference type="Proteomes" id="UP000504637"/>
    </source>
</evidence>
<dbReference type="GO" id="GO:0016787">
    <property type="term" value="F:hydrolase activity"/>
    <property type="evidence" value="ECO:0007669"/>
    <property type="project" value="UniProtKB-KW"/>
</dbReference>
<dbReference type="GO" id="GO:0003677">
    <property type="term" value="F:DNA binding"/>
    <property type="evidence" value="ECO:0007669"/>
    <property type="project" value="UniProtKB-KW"/>
</dbReference>
<evidence type="ECO:0000256" key="7">
    <source>
        <dbReference type="ARBA" id="ARBA00022840"/>
    </source>
</evidence>
<keyword evidence="5" id="KW-0378">Hydrolase</keyword>
<dbReference type="InterPro" id="IPR027417">
    <property type="entry name" value="P-loop_NTPase"/>
</dbReference>
<dbReference type="PANTHER" id="PTHR10799">
    <property type="entry name" value="SNF2/RAD54 HELICASE FAMILY"/>
    <property type="match status" value="1"/>
</dbReference>
<dbReference type="InterPro" id="IPR000330">
    <property type="entry name" value="SNF2_N"/>
</dbReference>
<dbReference type="SMART" id="SM00490">
    <property type="entry name" value="HELICc"/>
    <property type="match status" value="1"/>
</dbReference>
<feature type="region of interest" description="Disordered" evidence="11">
    <location>
        <begin position="161"/>
        <end position="292"/>
    </location>
</feature>
<dbReference type="InterPro" id="IPR038718">
    <property type="entry name" value="SNF2-like_sf"/>
</dbReference>
<dbReference type="GO" id="GO:0003678">
    <property type="term" value="F:DNA helicase activity"/>
    <property type="evidence" value="ECO:0007669"/>
    <property type="project" value="UniProtKB-EC"/>
</dbReference>
<evidence type="ECO:0000256" key="2">
    <source>
        <dbReference type="ARBA" id="ARBA00007025"/>
    </source>
</evidence>
<evidence type="ECO:0000256" key="10">
    <source>
        <dbReference type="ARBA" id="ARBA00023242"/>
    </source>
</evidence>
<reference evidence="15" key="1">
    <citation type="submission" date="2020-01" db="EMBL/GenBank/DDBJ databases">
        <authorList>
            <consortium name="DOE Joint Genome Institute"/>
            <person name="Haridas S."/>
            <person name="Albert R."/>
            <person name="Binder M."/>
            <person name="Bloem J."/>
            <person name="Labutti K."/>
            <person name="Salamov A."/>
            <person name="Andreopoulos B."/>
            <person name="Baker S.E."/>
            <person name="Barry K."/>
            <person name="Bills G."/>
            <person name="Bluhm B.H."/>
            <person name="Cannon C."/>
            <person name="Castanera R."/>
            <person name="Culley D.E."/>
            <person name="Daum C."/>
            <person name="Ezra D."/>
            <person name="Gonzalez J.B."/>
            <person name="Henrissat B."/>
            <person name="Kuo A."/>
            <person name="Liang C."/>
            <person name="Lipzen A."/>
            <person name="Lutzoni F."/>
            <person name="Magnuson J."/>
            <person name="Mondo S."/>
            <person name="Nolan M."/>
            <person name="Ohm R."/>
            <person name="Pangilinan J."/>
            <person name="Park H.-J."/>
            <person name="Ramirez L."/>
            <person name="Alfaro M."/>
            <person name="Sun H."/>
            <person name="Tritt A."/>
            <person name="Yoshinaga Y."/>
            <person name="Zwiers L.-H."/>
            <person name="Turgeon B.G."/>
            <person name="Goodwin S.B."/>
            <person name="Spatafora J.W."/>
            <person name="Crous P.W."/>
            <person name="Grigoriev I.V."/>
        </authorList>
    </citation>
    <scope>NUCLEOTIDE SEQUENCE</scope>
    <source>
        <strain evidence="15">CBS 342.82</strain>
    </source>
</reference>
<dbReference type="PROSITE" id="PS51192">
    <property type="entry name" value="HELICASE_ATP_BIND_1"/>
    <property type="match status" value="1"/>
</dbReference>
<organism evidence="15">
    <name type="scientific">Dissoconium aciculare CBS 342.82</name>
    <dbReference type="NCBI Taxonomy" id="1314786"/>
    <lineage>
        <taxon>Eukaryota</taxon>
        <taxon>Fungi</taxon>
        <taxon>Dikarya</taxon>
        <taxon>Ascomycota</taxon>
        <taxon>Pezizomycotina</taxon>
        <taxon>Dothideomycetes</taxon>
        <taxon>Dothideomycetidae</taxon>
        <taxon>Mycosphaerellales</taxon>
        <taxon>Dissoconiaceae</taxon>
        <taxon>Dissoconium</taxon>
    </lineage>
</organism>
<dbReference type="GeneID" id="54359838"/>
<gene>
    <name evidence="15" type="ORF">K489DRAFT_328160</name>
</gene>
<dbReference type="Pfam" id="PF00271">
    <property type="entry name" value="Helicase_C"/>
    <property type="match status" value="1"/>
</dbReference>
<evidence type="ECO:0000256" key="6">
    <source>
        <dbReference type="ARBA" id="ARBA00022806"/>
    </source>
</evidence>
<feature type="compositionally biased region" description="Basic residues" evidence="11">
    <location>
        <begin position="221"/>
        <end position="233"/>
    </location>
</feature>
<feature type="compositionally biased region" description="Polar residues" evidence="11">
    <location>
        <begin position="42"/>
        <end position="52"/>
    </location>
</feature>
<evidence type="ECO:0000259" key="12">
    <source>
        <dbReference type="PROSITE" id="PS51192"/>
    </source>
</evidence>
<reference evidence="15" key="2">
    <citation type="submission" date="2020-04" db="EMBL/GenBank/DDBJ databases">
        <authorList>
            <consortium name="NCBI Genome Project"/>
        </authorList>
    </citation>
    <scope>NUCLEOTIDE SEQUENCE</scope>
    <source>
        <strain evidence="15">CBS 342.82</strain>
    </source>
</reference>
<keyword evidence="6" id="KW-0347">Helicase</keyword>
<dbReference type="Pfam" id="PF00176">
    <property type="entry name" value="SNF2-rel_dom"/>
    <property type="match status" value="1"/>
</dbReference>
<keyword evidence="9" id="KW-0238">DNA-binding</keyword>
<comment type="similarity">
    <text evidence="2">Belongs to the SNF2/RAD54 helicase family.</text>
</comment>
<sequence length="1072" mass="118249">MAPPGTAFRRPPGTQPRPVVDLDSDEDPPIHYSSDEEGGTQGRSNIKPTSFTKGGRGLDSSPNQISESPRAPSRVGGGGAPTAFMNLLSGLPAQAATAPQGRPRDLGASAKTLEDILDPSLREKVKQVSRIVPNHSIQDVIDVLQRKKGHVQDAMTYLMDQEDEAIRPDSSQPQPQPHRPSVKQQVTAPKQSIAERYSSRKDPVHQQPVVEISDDDAEVRPKRRLMQGRKPGARRSSSPPQVVPPPAAAAAPTKGKAPITITSDSEPEAVDDEVTDSEAEQEDDEGSGTDHDEKLLMFLNECSVRDLAELCAQPEETITQVLDKRPFRDLDSVRDISITSATKSGKKSRARPVGDKLVEDCSAMLRGYDAVDELVKSCEKLAEPVQKALKAWGVRETSEGELQLMNLDEAHDSGIGTPSSVSHAEDGARGASQGATKARGTFIRQPPNMNPEYTLKDYQLVGINWLNLLFTKETSCILADDMGLGKTCQVIAFLAYLQTQRVDGVHLIIVPGSTLENWLREFERFAPDLQVRPYYGSQAEREEVRYSLEQDFDQLDVIVTTYDMAVGPEDNKFLRKLGPFSVCVYDEAHALRNPKSNRYQQLVRIGADFKVLLTGTPLQNNLQELIAILAFIMPDMFQNKKDDLEYIFKHKASTKDTDAAALFSSERIGRARTMMTPFILRRKKHQVLDLPAKRCRVEYCDMTDSQADFYSSVISEAQDFYAQKATGGKVTAKASSNVIMSLRKAAIHPLLSRHIYDDRRIDRIVAVLQKSDEFGGNPPDKIRAYITGDAAQSLKGGDYGIHRFCLERPILGKFALKRQEWMDCGKVLRFKELVTAYAASGDRVLVFSQFTTAMDILEQVLETLAVKFVRLDGSTKMDLRQELIDTFYNDTEITVFMLSTRAGGAGINLAAANKVIIFDSGFNPQDDVQAENRAHRVGQTREVEVVRLVTRGTIEEQIHALGESKLALDERVAGDASAASEDKAREKVGEQLVEKMLVEKLQDTQGDVPPVDADAKESKGKNKARPRKAEGPAASGNTSQETVKRAGGDLREAFRVGLEEKGVKVKSKQAVL</sequence>
<dbReference type="InterPro" id="IPR001650">
    <property type="entry name" value="Helicase_C-like"/>
</dbReference>
<dbReference type="CDD" id="cd18793">
    <property type="entry name" value="SF2_C_SNF"/>
    <property type="match status" value="1"/>
</dbReference>
<dbReference type="SUPFAM" id="SSF52540">
    <property type="entry name" value="P-loop containing nucleoside triphosphate hydrolases"/>
    <property type="match status" value="2"/>
</dbReference>
<feature type="region of interest" description="Disordered" evidence="11">
    <location>
        <begin position="1000"/>
        <end position="1048"/>
    </location>
</feature>
<reference evidence="15" key="3">
    <citation type="submission" date="2025-08" db="UniProtKB">
        <authorList>
            <consortium name="RefSeq"/>
        </authorList>
    </citation>
    <scope>IDENTIFICATION</scope>
    <source>
        <strain evidence="15">CBS 342.82</strain>
    </source>
</reference>
<dbReference type="EC" id="3.6.4.12" evidence="3"/>
<evidence type="ECO:0000259" key="13">
    <source>
        <dbReference type="PROSITE" id="PS51194"/>
    </source>
</evidence>
<name>A0A6J3LU41_9PEZI</name>
<evidence type="ECO:0000313" key="15">
    <source>
        <dbReference type="RefSeq" id="XP_033455173.1"/>
    </source>
</evidence>
<keyword evidence="7" id="KW-0067">ATP-binding</keyword>
<dbReference type="AlphaFoldDB" id="A0A6J3LU41"/>
<dbReference type="OrthoDB" id="5857104at2759"/>
<evidence type="ECO:0000256" key="5">
    <source>
        <dbReference type="ARBA" id="ARBA00022801"/>
    </source>
</evidence>
<dbReference type="RefSeq" id="XP_033455173.1">
    <property type="nucleotide sequence ID" value="XM_033602038.1"/>
</dbReference>
<proteinExistence type="inferred from homology"/>
<keyword evidence="4" id="KW-0547">Nucleotide-binding</keyword>
<keyword evidence="8" id="KW-0156">Chromatin regulator</keyword>
<feature type="domain" description="Helicase C-terminal" evidence="13">
    <location>
        <begin position="829"/>
        <end position="985"/>
    </location>
</feature>
<dbReference type="GO" id="GO:0005694">
    <property type="term" value="C:chromosome"/>
    <property type="evidence" value="ECO:0007669"/>
    <property type="project" value="UniProtKB-ARBA"/>
</dbReference>
<dbReference type="FunFam" id="3.40.50.10810:FF:000014">
    <property type="entry name" value="SWI/SNF-related matrix-associated actin-dependent regulator of chromatin subfamily A containing DEAD/H box 1"/>
    <property type="match status" value="1"/>
</dbReference>
<evidence type="ECO:0000256" key="9">
    <source>
        <dbReference type="ARBA" id="ARBA00023125"/>
    </source>
</evidence>
<dbReference type="SMART" id="SM00487">
    <property type="entry name" value="DEXDc"/>
    <property type="match status" value="1"/>
</dbReference>
<dbReference type="Proteomes" id="UP000504637">
    <property type="component" value="Unplaced"/>
</dbReference>
<evidence type="ECO:0000256" key="3">
    <source>
        <dbReference type="ARBA" id="ARBA00012551"/>
    </source>
</evidence>
<keyword evidence="14" id="KW-1185">Reference proteome</keyword>
<accession>A0A6J3LU41</accession>
<dbReference type="Gene3D" id="3.40.50.300">
    <property type="entry name" value="P-loop containing nucleotide triphosphate hydrolases"/>
    <property type="match status" value="2"/>
</dbReference>
<evidence type="ECO:0000256" key="4">
    <source>
        <dbReference type="ARBA" id="ARBA00022741"/>
    </source>
</evidence>
<protein>
    <recommendedName>
        <fullName evidence="3">DNA helicase</fullName>
        <ecNumber evidence="3">3.6.4.12</ecNumber>
    </recommendedName>
</protein>
<evidence type="ECO:0000256" key="8">
    <source>
        <dbReference type="ARBA" id="ARBA00022853"/>
    </source>
</evidence>
<dbReference type="PROSITE" id="PS51194">
    <property type="entry name" value="HELICASE_CTER"/>
    <property type="match status" value="1"/>
</dbReference>
<evidence type="ECO:0000256" key="1">
    <source>
        <dbReference type="ARBA" id="ARBA00004123"/>
    </source>
</evidence>